<evidence type="ECO:0000313" key="5">
    <source>
        <dbReference type="EMBL" id="CAC5386490.1"/>
    </source>
</evidence>
<evidence type="ECO:0000313" key="6">
    <source>
        <dbReference type="Proteomes" id="UP000507470"/>
    </source>
</evidence>
<sequence>MLVAGELEIINNFCKNKSEKEGRLKLLQKIAYFSSIYHWASVLEFYAAWLRLIELGLLKEGSDGLPDNPDDDSCEDAVSSVCFIAGDHRNSEVPLLTVMHILFLREHNRIAKQLRPNHPEWNDDNDKILNEARKILTGVYQHIVYNEFLPALLGFDWSIAQFVDGSTRNAFGAAAYWMGHSLVGNSVGSSNSLFNEIRSIELHETFVNTETIRDSAQYSPTRIGRWMSSQYDRKMDRFLSKEVQDHLFQDRNNPLDALDLGALNIQRGRDHGLPGYNRFRQFCGRFPAAFWTNTPGGFVDHDYNTVAKLKSVYSLAQVNDIKRQTLAGIYCRNLNIMYQKHSTKNISEPR</sequence>
<evidence type="ECO:0000256" key="2">
    <source>
        <dbReference type="ARBA" id="ARBA00022525"/>
    </source>
</evidence>
<evidence type="ECO:0000256" key="1">
    <source>
        <dbReference type="ARBA" id="ARBA00004613"/>
    </source>
</evidence>
<evidence type="ECO:0000256" key="4">
    <source>
        <dbReference type="PIRSR" id="PIRSR619791-2"/>
    </source>
</evidence>
<proteinExistence type="predicted"/>
<dbReference type="Gene3D" id="1.10.640.10">
    <property type="entry name" value="Haem peroxidase domain superfamily, animal type"/>
    <property type="match status" value="1"/>
</dbReference>
<protein>
    <submittedName>
        <fullName evidence="5">PXDN</fullName>
        <ecNumber evidence="5">1.11.1.7</ecNumber>
    </submittedName>
</protein>
<keyword evidence="3" id="KW-0325">Glycoprotein</keyword>
<keyword evidence="2" id="KW-0964">Secreted</keyword>
<keyword evidence="4" id="KW-0349">Heme</keyword>
<dbReference type="GO" id="GO:0020037">
    <property type="term" value="F:heme binding"/>
    <property type="evidence" value="ECO:0007669"/>
    <property type="project" value="InterPro"/>
</dbReference>
<dbReference type="EC" id="1.11.1.7" evidence="5"/>
<dbReference type="GO" id="GO:0005576">
    <property type="term" value="C:extracellular region"/>
    <property type="evidence" value="ECO:0007669"/>
    <property type="project" value="UniProtKB-SubCell"/>
</dbReference>
<evidence type="ECO:0000256" key="3">
    <source>
        <dbReference type="ARBA" id="ARBA00023180"/>
    </source>
</evidence>
<dbReference type="InterPro" id="IPR037120">
    <property type="entry name" value="Haem_peroxidase_sf_animal"/>
</dbReference>
<dbReference type="GO" id="GO:0140825">
    <property type="term" value="F:lactoperoxidase activity"/>
    <property type="evidence" value="ECO:0007669"/>
    <property type="project" value="UniProtKB-EC"/>
</dbReference>
<dbReference type="Pfam" id="PF03098">
    <property type="entry name" value="An_peroxidase"/>
    <property type="match status" value="1"/>
</dbReference>
<organism evidence="5 6">
    <name type="scientific">Mytilus coruscus</name>
    <name type="common">Sea mussel</name>
    <dbReference type="NCBI Taxonomy" id="42192"/>
    <lineage>
        <taxon>Eukaryota</taxon>
        <taxon>Metazoa</taxon>
        <taxon>Spiralia</taxon>
        <taxon>Lophotrochozoa</taxon>
        <taxon>Mollusca</taxon>
        <taxon>Bivalvia</taxon>
        <taxon>Autobranchia</taxon>
        <taxon>Pteriomorphia</taxon>
        <taxon>Mytilida</taxon>
        <taxon>Mytiloidea</taxon>
        <taxon>Mytilidae</taxon>
        <taxon>Mytilinae</taxon>
        <taxon>Mytilus</taxon>
    </lineage>
</organism>
<dbReference type="SUPFAM" id="SSF48113">
    <property type="entry name" value="Heme-dependent peroxidases"/>
    <property type="match status" value="1"/>
</dbReference>
<feature type="binding site" description="axial binding residue" evidence="4">
    <location>
        <position position="180"/>
    </location>
    <ligand>
        <name>heme b</name>
        <dbReference type="ChEBI" id="CHEBI:60344"/>
    </ligand>
    <ligandPart>
        <name>Fe</name>
        <dbReference type="ChEBI" id="CHEBI:18248"/>
    </ligandPart>
</feature>
<dbReference type="AlphaFoldDB" id="A0A6J8BTX3"/>
<keyword evidence="4" id="KW-0408">Iron</keyword>
<keyword evidence="5" id="KW-0575">Peroxidase</keyword>
<keyword evidence="6" id="KW-1185">Reference proteome</keyword>
<reference evidence="5 6" key="1">
    <citation type="submission" date="2020-06" db="EMBL/GenBank/DDBJ databases">
        <authorList>
            <person name="Li R."/>
            <person name="Bekaert M."/>
        </authorList>
    </citation>
    <scope>NUCLEOTIDE SEQUENCE [LARGE SCALE GENOMIC DNA]</scope>
    <source>
        <strain evidence="6">wild</strain>
    </source>
</reference>
<dbReference type="PROSITE" id="PS50292">
    <property type="entry name" value="PEROXIDASE_3"/>
    <property type="match status" value="1"/>
</dbReference>
<name>A0A6J8BTX3_MYTCO</name>
<dbReference type="PANTHER" id="PTHR11475:SF4">
    <property type="entry name" value="CHORION PEROXIDASE"/>
    <property type="match status" value="1"/>
</dbReference>
<dbReference type="InterPro" id="IPR010255">
    <property type="entry name" value="Haem_peroxidase_sf"/>
</dbReference>
<dbReference type="GO" id="GO:0046872">
    <property type="term" value="F:metal ion binding"/>
    <property type="evidence" value="ECO:0007669"/>
    <property type="project" value="UniProtKB-KW"/>
</dbReference>
<keyword evidence="4" id="KW-0479">Metal-binding</keyword>
<accession>A0A6J8BTX3</accession>
<comment type="subcellular location">
    <subcellularLocation>
        <location evidence="1">Secreted</location>
    </subcellularLocation>
</comment>
<gene>
    <name evidence="5" type="ORF">MCOR_21919</name>
</gene>
<dbReference type="GO" id="GO:0006979">
    <property type="term" value="P:response to oxidative stress"/>
    <property type="evidence" value="ECO:0007669"/>
    <property type="project" value="InterPro"/>
</dbReference>
<dbReference type="Proteomes" id="UP000507470">
    <property type="component" value="Unassembled WGS sequence"/>
</dbReference>
<dbReference type="EMBL" id="CACVKT020003883">
    <property type="protein sequence ID" value="CAC5386490.1"/>
    <property type="molecule type" value="Genomic_DNA"/>
</dbReference>
<dbReference type="PANTHER" id="PTHR11475">
    <property type="entry name" value="OXIDASE/PEROXIDASE"/>
    <property type="match status" value="1"/>
</dbReference>
<keyword evidence="5" id="KW-0560">Oxidoreductase</keyword>
<dbReference type="OrthoDB" id="6505174at2759"/>
<dbReference type="PRINTS" id="PR00457">
    <property type="entry name" value="ANPEROXIDASE"/>
</dbReference>
<dbReference type="InterPro" id="IPR019791">
    <property type="entry name" value="Haem_peroxidase_animal"/>
</dbReference>